<protein>
    <recommendedName>
        <fullName evidence="4">Pherophorin domain-containing protein</fullName>
    </recommendedName>
</protein>
<evidence type="ECO:0000256" key="1">
    <source>
        <dbReference type="SAM" id="SignalP"/>
    </source>
</evidence>
<dbReference type="Proteomes" id="UP000232323">
    <property type="component" value="Unassembled WGS sequence"/>
</dbReference>
<gene>
    <name evidence="2" type="ORF">CEUSTIGMA_g11214.t1</name>
</gene>
<keyword evidence="3" id="KW-1185">Reference proteome</keyword>
<accession>A0A250XLI0</accession>
<proteinExistence type="predicted"/>
<feature type="chain" id="PRO_5012242131" description="Pherophorin domain-containing protein" evidence="1">
    <location>
        <begin position="21"/>
        <end position="213"/>
    </location>
</feature>
<name>A0A250XLI0_9CHLO</name>
<keyword evidence="1" id="KW-0732">Signal</keyword>
<dbReference type="AlphaFoldDB" id="A0A250XLI0"/>
<sequence length="213" mass="22486">MYSTAAVSLCLAVLSAVVISVISVGAPPNAIPFSPSLMTGTWSGTCSQSAYINPDIPGQLQCSLTVGWYFSFPFSVTFGTSGSSQTYAYSSGTFNAVGQNVSFSTARVNQTNLPFSSSAQTFNLTNIYNGGSNCVTLANGQSFLGTLVQSIGGYYTYLEEGIRTFNTKAPTASTTSCPNDSNLPQQCSPQTGYSYTCYAIIQQPVTQLNDATR</sequence>
<evidence type="ECO:0000313" key="2">
    <source>
        <dbReference type="EMBL" id="GAX83789.1"/>
    </source>
</evidence>
<evidence type="ECO:0000313" key="3">
    <source>
        <dbReference type="Proteomes" id="UP000232323"/>
    </source>
</evidence>
<evidence type="ECO:0008006" key="4">
    <source>
        <dbReference type="Google" id="ProtNLM"/>
    </source>
</evidence>
<feature type="signal peptide" evidence="1">
    <location>
        <begin position="1"/>
        <end position="20"/>
    </location>
</feature>
<reference evidence="2 3" key="1">
    <citation type="submission" date="2017-08" db="EMBL/GenBank/DDBJ databases">
        <title>Acidophilic green algal genome provides insights into adaptation to an acidic environment.</title>
        <authorList>
            <person name="Hirooka S."/>
            <person name="Hirose Y."/>
            <person name="Kanesaki Y."/>
            <person name="Higuchi S."/>
            <person name="Fujiwara T."/>
            <person name="Onuma R."/>
            <person name="Era A."/>
            <person name="Ohbayashi R."/>
            <person name="Uzuka A."/>
            <person name="Nozaki H."/>
            <person name="Yoshikawa H."/>
            <person name="Miyagishima S.Y."/>
        </authorList>
    </citation>
    <scope>NUCLEOTIDE SEQUENCE [LARGE SCALE GENOMIC DNA]</scope>
    <source>
        <strain evidence="2 3">NIES-2499</strain>
    </source>
</reference>
<organism evidence="2 3">
    <name type="scientific">Chlamydomonas eustigma</name>
    <dbReference type="NCBI Taxonomy" id="1157962"/>
    <lineage>
        <taxon>Eukaryota</taxon>
        <taxon>Viridiplantae</taxon>
        <taxon>Chlorophyta</taxon>
        <taxon>core chlorophytes</taxon>
        <taxon>Chlorophyceae</taxon>
        <taxon>CS clade</taxon>
        <taxon>Chlamydomonadales</taxon>
        <taxon>Chlamydomonadaceae</taxon>
        <taxon>Chlamydomonas</taxon>
    </lineage>
</organism>
<comment type="caution">
    <text evidence="2">The sequence shown here is derived from an EMBL/GenBank/DDBJ whole genome shotgun (WGS) entry which is preliminary data.</text>
</comment>
<dbReference type="EMBL" id="BEGY01000107">
    <property type="protein sequence ID" value="GAX83789.1"/>
    <property type="molecule type" value="Genomic_DNA"/>
</dbReference>